<dbReference type="EMBL" id="AP017372">
    <property type="protein sequence ID" value="BBE11127.1"/>
    <property type="molecule type" value="Genomic_DNA"/>
</dbReference>
<dbReference type="Gene3D" id="3.10.450.40">
    <property type="match status" value="1"/>
</dbReference>
<dbReference type="NCBIfam" id="TIGR03357">
    <property type="entry name" value="VI_zyme"/>
    <property type="match status" value="1"/>
</dbReference>
<dbReference type="RefSeq" id="WP_096409915.1">
    <property type="nucleotide sequence ID" value="NZ_AP017372.2"/>
</dbReference>
<accession>A0A2Z6EZP8</accession>
<dbReference type="AlphaFoldDB" id="A0A2Z6EZP8"/>
<reference evidence="2" key="1">
    <citation type="submission" date="2016-02" db="EMBL/GenBank/DDBJ databases">
        <title>Halorhodospira halochloris DSM-1059 complete genome, version 2.</title>
        <authorList>
            <person name="Tsukatani Y."/>
        </authorList>
    </citation>
    <scope>NUCLEOTIDE SEQUENCE</scope>
    <source>
        <strain evidence="2">DSM 1059</strain>
    </source>
</reference>
<sequence>MPGAGLLDIVQGRVSLQGCSGQQINWHNFKSCESLRLSVAEHIRLLLSARKGCLSHIPGYGVKDLSAFGSDVEYQSARLAADIKKYILDFEPRVISANIKVQPPSQQGSHVLALIVNAKLKGLGEAALDLEMCFAVQGDGTISLWR</sequence>
<evidence type="ECO:0000259" key="1">
    <source>
        <dbReference type="Pfam" id="PF04965"/>
    </source>
</evidence>
<evidence type="ECO:0000313" key="2">
    <source>
        <dbReference type="EMBL" id="BBE11127.1"/>
    </source>
</evidence>
<dbReference type="InterPro" id="IPR007048">
    <property type="entry name" value="IraD/Gp25-like"/>
</dbReference>
<feature type="domain" description="IraD/Gp25-like" evidence="1">
    <location>
        <begin position="34"/>
        <end position="120"/>
    </location>
</feature>
<protein>
    <recommendedName>
        <fullName evidence="1">IraD/Gp25-like domain-containing protein</fullName>
    </recommendedName>
</protein>
<evidence type="ECO:0000313" key="3">
    <source>
        <dbReference type="Proteomes" id="UP000218890"/>
    </source>
</evidence>
<organism evidence="2 3">
    <name type="scientific">Halorhodospira halochloris</name>
    <name type="common">Ectothiorhodospira halochloris</name>
    <dbReference type="NCBI Taxonomy" id="1052"/>
    <lineage>
        <taxon>Bacteria</taxon>
        <taxon>Pseudomonadati</taxon>
        <taxon>Pseudomonadota</taxon>
        <taxon>Gammaproteobacteria</taxon>
        <taxon>Chromatiales</taxon>
        <taxon>Ectothiorhodospiraceae</taxon>
        <taxon>Halorhodospira</taxon>
    </lineage>
</organism>
<gene>
    <name evidence="2" type="ORF">HH1059_18830</name>
</gene>
<dbReference type="Proteomes" id="UP000218890">
    <property type="component" value="Chromosome"/>
</dbReference>
<dbReference type="OrthoDB" id="1524306at2"/>
<proteinExistence type="predicted"/>
<dbReference type="Pfam" id="PF04965">
    <property type="entry name" value="GPW_gp25"/>
    <property type="match status" value="1"/>
</dbReference>
<dbReference type="SUPFAM" id="SSF160719">
    <property type="entry name" value="gpW/gp25-like"/>
    <property type="match status" value="1"/>
</dbReference>
<dbReference type="InterPro" id="IPR017737">
    <property type="entry name" value="TssE1-like"/>
</dbReference>
<dbReference type="KEGG" id="hhk:HH1059_18830"/>
<name>A0A2Z6EZP8_HALHR</name>
<keyword evidence="3" id="KW-1185">Reference proteome</keyword>